<organism evidence="2">
    <name type="scientific">Ixodes ricinus</name>
    <name type="common">Common tick</name>
    <name type="synonym">Acarus ricinus</name>
    <dbReference type="NCBI Taxonomy" id="34613"/>
    <lineage>
        <taxon>Eukaryota</taxon>
        <taxon>Metazoa</taxon>
        <taxon>Ecdysozoa</taxon>
        <taxon>Arthropoda</taxon>
        <taxon>Chelicerata</taxon>
        <taxon>Arachnida</taxon>
        <taxon>Acari</taxon>
        <taxon>Parasitiformes</taxon>
        <taxon>Ixodida</taxon>
        <taxon>Ixodoidea</taxon>
        <taxon>Ixodidae</taxon>
        <taxon>Ixodinae</taxon>
        <taxon>Ixodes</taxon>
    </lineage>
</organism>
<name>A0A6B0UQ64_IXORI</name>
<feature type="signal peptide" evidence="1">
    <location>
        <begin position="1"/>
        <end position="22"/>
    </location>
</feature>
<reference evidence="2" key="1">
    <citation type="submission" date="2019-12" db="EMBL/GenBank/DDBJ databases">
        <title>An insight into the sialome of adult female Ixodes ricinus ticks feeding for 6 days.</title>
        <authorList>
            <person name="Perner J."/>
            <person name="Ribeiro J.M.C."/>
        </authorList>
    </citation>
    <scope>NUCLEOTIDE SEQUENCE</scope>
    <source>
        <strain evidence="2">Semi-engorged</strain>
        <tissue evidence="2">Salivary glands</tissue>
    </source>
</reference>
<feature type="chain" id="PRO_5025596245" evidence="1">
    <location>
        <begin position="23"/>
        <end position="127"/>
    </location>
</feature>
<sequence length="127" mass="14430">MVPALFWFVGTLEGLRFASTSCEDVTGEVPLWCSRKTESINRNRRACFESEGSHRVHECATTSQGSRQRCVHFGDLVLFGATRRCKKQLKRSWCVVRCLEVETQTNTERKLVVEGLRFNGFSPVVVS</sequence>
<proteinExistence type="predicted"/>
<keyword evidence="1" id="KW-0732">Signal</keyword>
<dbReference type="AlphaFoldDB" id="A0A6B0UQ64"/>
<protein>
    <submittedName>
        <fullName evidence="2">Putative secreted protein</fullName>
    </submittedName>
</protein>
<accession>A0A6B0UQ64</accession>
<dbReference type="EMBL" id="GIFC01009854">
    <property type="protein sequence ID" value="MXU91937.1"/>
    <property type="molecule type" value="Transcribed_RNA"/>
</dbReference>
<evidence type="ECO:0000313" key="2">
    <source>
        <dbReference type="EMBL" id="MXU91937.1"/>
    </source>
</evidence>
<evidence type="ECO:0000256" key="1">
    <source>
        <dbReference type="SAM" id="SignalP"/>
    </source>
</evidence>